<reference evidence="1 2" key="1">
    <citation type="submission" date="2024-06" db="EMBL/GenBank/DDBJ databases">
        <title>Genomic Encyclopedia of Type Strains, Phase IV (KMG-IV): sequencing the most valuable type-strain genomes for metagenomic binning, comparative biology and taxonomic classification.</title>
        <authorList>
            <person name="Goeker M."/>
        </authorList>
    </citation>
    <scope>NUCLEOTIDE SEQUENCE [LARGE SCALE GENOMIC DNA]</scope>
    <source>
        <strain evidence="1 2">D-501</strain>
    </source>
</reference>
<name>A0ABV2IP64_9BURK</name>
<accession>A0ABV2IP64</accession>
<sequence>MMQNHLRTLPELFAQLGLDETPEEFVRRHAPLAPDVALEEAPFWSDAQKAFLATELARDADWAILIDRLDARLRDAPDLPMH</sequence>
<protein>
    <recommendedName>
        <fullName evidence="3">DUF2789 domain-containing protein</fullName>
    </recommendedName>
</protein>
<dbReference type="Pfam" id="PF10982">
    <property type="entry name" value="DUF2789"/>
    <property type="match status" value="1"/>
</dbReference>
<dbReference type="EMBL" id="JBEPLS010000009">
    <property type="protein sequence ID" value="MET3604752.1"/>
    <property type="molecule type" value="Genomic_DNA"/>
</dbReference>
<dbReference type="Gene3D" id="1.10.10.1130">
    <property type="entry name" value="Uncharacterised protein PF10982, DUF2789"/>
    <property type="match status" value="1"/>
</dbReference>
<dbReference type="InterPro" id="IPR021250">
    <property type="entry name" value="DUF2789"/>
</dbReference>
<organism evidence="1 2">
    <name type="scientific">Sphaerotilus sulfidivorans</name>
    <dbReference type="NCBI Taxonomy" id="639200"/>
    <lineage>
        <taxon>Bacteria</taxon>
        <taxon>Pseudomonadati</taxon>
        <taxon>Pseudomonadota</taxon>
        <taxon>Betaproteobacteria</taxon>
        <taxon>Burkholderiales</taxon>
        <taxon>Sphaerotilaceae</taxon>
        <taxon>Sphaerotilus</taxon>
    </lineage>
</organism>
<keyword evidence="2" id="KW-1185">Reference proteome</keyword>
<dbReference type="InterPro" id="IPR038086">
    <property type="entry name" value="DUF2789_sf"/>
</dbReference>
<comment type="caution">
    <text evidence="1">The sequence shown here is derived from an EMBL/GenBank/DDBJ whole genome shotgun (WGS) entry which is preliminary data.</text>
</comment>
<dbReference type="Proteomes" id="UP001549111">
    <property type="component" value="Unassembled WGS sequence"/>
</dbReference>
<proteinExistence type="predicted"/>
<gene>
    <name evidence="1" type="ORF">ABIC99_002573</name>
</gene>
<evidence type="ECO:0008006" key="3">
    <source>
        <dbReference type="Google" id="ProtNLM"/>
    </source>
</evidence>
<evidence type="ECO:0000313" key="2">
    <source>
        <dbReference type="Proteomes" id="UP001549111"/>
    </source>
</evidence>
<evidence type="ECO:0000313" key="1">
    <source>
        <dbReference type="EMBL" id="MET3604752.1"/>
    </source>
</evidence>